<evidence type="ECO:0000256" key="18">
    <source>
        <dbReference type="HAMAP-Rule" id="MF_01631"/>
    </source>
</evidence>
<dbReference type="SUPFAM" id="SSF53448">
    <property type="entry name" value="Nucleotide-diphospho-sugar transferases"/>
    <property type="match status" value="1"/>
</dbReference>
<evidence type="ECO:0000313" key="21">
    <source>
        <dbReference type="EMBL" id="XCG62943.1"/>
    </source>
</evidence>
<evidence type="ECO:0000256" key="6">
    <source>
        <dbReference type="ARBA" id="ARBA00022695"/>
    </source>
</evidence>
<dbReference type="AlphaFoldDB" id="A0AAU8DNN3"/>
<dbReference type="NCBIfam" id="TIGR01173">
    <property type="entry name" value="glmU"/>
    <property type="match status" value="1"/>
</dbReference>
<dbReference type="GO" id="GO:0009245">
    <property type="term" value="P:lipid A biosynthetic process"/>
    <property type="evidence" value="ECO:0007669"/>
    <property type="project" value="UniProtKB-UniRule"/>
</dbReference>
<comment type="pathway">
    <text evidence="18">Nucleotide-sugar biosynthesis; UDP-N-acetyl-alpha-D-glucosamine biosynthesis; N-acetyl-alpha-D-glucosamine 1-phosphate from alpha-D-glucosamine 6-phosphate (route II): step 2/2.</text>
</comment>
<keyword evidence="6 18" id="KW-0548">Nucleotidyltransferase</keyword>
<dbReference type="GO" id="GO:0000902">
    <property type="term" value="P:cell morphogenesis"/>
    <property type="evidence" value="ECO:0007669"/>
    <property type="project" value="UniProtKB-UniRule"/>
</dbReference>
<dbReference type="GO" id="GO:0005737">
    <property type="term" value="C:cytoplasm"/>
    <property type="evidence" value="ECO:0007669"/>
    <property type="project" value="UniProtKB-SubCell"/>
</dbReference>
<evidence type="ECO:0000256" key="5">
    <source>
        <dbReference type="ARBA" id="ARBA00022679"/>
    </source>
</evidence>
<evidence type="ECO:0000256" key="4">
    <source>
        <dbReference type="ARBA" id="ARBA00022490"/>
    </source>
</evidence>
<organism evidence="21">
    <name type="scientific">Nakamurella sp. A5-74</name>
    <dbReference type="NCBI Taxonomy" id="3158264"/>
    <lineage>
        <taxon>Bacteria</taxon>
        <taxon>Bacillati</taxon>
        <taxon>Actinomycetota</taxon>
        <taxon>Actinomycetes</taxon>
        <taxon>Nakamurellales</taxon>
        <taxon>Nakamurellaceae</taxon>
        <taxon>Nakamurella</taxon>
    </lineage>
</organism>
<dbReference type="InterPro" id="IPR038009">
    <property type="entry name" value="GlmU_C_LbH"/>
</dbReference>
<accession>A0AAU8DNN3</accession>
<dbReference type="InterPro" id="IPR025877">
    <property type="entry name" value="MobA-like_NTP_Trfase"/>
</dbReference>
<evidence type="ECO:0000256" key="14">
    <source>
        <dbReference type="ARBA" id="ARBA00023316"/>
    </source>
</evidence>
<feature type="binding site" evidence="18">
    <location>
        <position position="163"/>
    </location>
    <ligand>
        <name>UDP-N-acetyl-alpha-D-glucosamine</name>
        <dbReference type="ChEBI" id="CHEBI:57705"/>
    </ligand>
</feature>
<evidence type="ECO:0000256" key="9">
    <source>
        <dbReference type="ARBA" id="ARBA00022842"/>
    </source>
</evidence>
<evidence type="ECO:0000256" key="3">
    <source>
        <dbReference type="ARBA" id="ARBA00007947"/>
    </source>
</evidence>
<evidence type="ECO:0000256" key="11">
    <source>
        <dbReference type="ARBA" id="ARBA00022984"/>
    </source>
</evidence>
<dbReference type="CDD" id="cd02540">
    <property type="entry name" value="GT2_GlmU_N_bac"/>
    <property type="match status" value="1"/>
</dbReference>
<feature type="domain" description="MobA-like NTP transferase" evidence="20">
    <location>
        <begin position="8"/>
        <end position="140"/>
    </location>
</feature>
<feature type="region of interest" description="Linker" evidence="18">
    <location>
        <begin position="239"/>
        <end position="259"/>
    </location>
</feature>
<keyword evidence="7 18" id="KW-0479">Metal-binding</keyword>
<dbReference type="GO" id="GO:0008360">
    <property type="term" value="P:regulation of cell shape"/>
    <property type="evidence" value="ECO:0007669"/>
    <property type="project" value="UniProtKB-KW"/>
</dbReference>
<keyword evidence="9 18" id="KW-0460">Magnesium</keyword>
<keyword evidence="8 18" id="KW-0677">Repeat</keyword>
<feature type="binding site" evidence="18">
    <location>
        <position position="448"/>
    </location>
    <ligand>
        <name>acetyl-CoA</name>
        <dbReference type="ChEBI" id="CHEBI:57288"/>
    </ligand>
</feature>
<dbReference type="Pfam" id="PF00132">
    <property type="entry name" value="Hexapep"/>
    <property type="match status" value="2"/>
</dbReference>
<feature type="binding site" evidence="18">
    <location>
        <position position="374"/>
    </location>
    <ligand>
        <name>UDP-N-acetyl-alpha-D-glucosamine</name>
        <dbReference type="ChEBI" id="CHEBI:57705"/>
    </ligand>
</feature>
<evidence type="ECO:0000256" key="16">
    <source>
        <dbReference type="ARBA" id="ARBA00048493"/>
    </source>
</evidence>
<keyword evidence="4 18" id="KW-0963">Cytoplasm</keyword>
<feature type="binding site" evidence="18">
    <location>
        <begin position="394"/>
        <end position="395"/>
    </location>
    <ligand>
        <name>acetyl-CoA</name>
        <dbReference type="ChEBI" id="CHEBI:57288"/>
    </ligand>
</feature>
<evidence type="ECO:0000256" key="2">
    <source>
        <dbReference type="ARBA" id="ARBA00007707"/>
    </source>
</evidence>
<keyword evidence="13 18" id="KW-0012">Acyltransferase</keyword>
<dbReference type="EMBL" id="CP159218">
    <property type="protein sequence ID" value="XCG62943.1"/>
    <property type="molecule type" value="Genomic_DNA"/>
</dbReference>
<evidence type="ECO:0000256" key="13">
    <source>
        <dbReference type="ARBA" id="ARBA00023315"/>
    </source>
</evidence>
<comment type="pathway">
    <text evidence="18">Nucleotide-sugar biosynthesis; UDP-N-acetyl-alpha-D-glucosamine biosynthesis; UDP-N-acetyl-alpha-D-glucosamine from N-acetyl-alpha-D-glucosamine 1-phosphate: step 1/1.</text>
</comment>
<feature type="binding site" evidence="18">
    <location>
        <position position="25"/>
    </location>
    <ligand>
        <name>UDP-N-acetyl-alpha-D-glucosamine</name>
        <dbReference type="ChEBI" id="CHEBI:57705"/>
    </ligand>
</feature>
<keyword evidence="10 18" id="KW-0133">Cell shape</keyword>
<feature type="binding site" evidence="18">
    <location>
        <position position="341"/>
    </location>
    <ligand>
        <name>UDP-N-acetyl-alpha-D-glucosamine</name>
        <dbReference type="ChEBI" id="CHEBI:57705"/>
    </ligand>
</feature>
<reference evidence="21" key="1">
    <citation type="submission" date="2024-05" db="EMBL/GenBank/DDBJ databases">
        <authorList>
            <person name="Cai S.Y."/>
            <person name="Jin L.M."/>
            <person name="Li H.R."/>
        </authorList>
    </citation>
    <scope>NUCLEOTIDE SEQUENCE</scope>
    <source>
        <strain evidence="21">A5-74</strain>
    </source>
</reference>
<dbReference type="InterPro" id="IPR011004">
    <property type="entry name" value="Trimer_LpxA-like_sf"/>
</dbReference>
<comment type="catalytic activity">
    <reaction evidence="16 18">
        <text>N-acetyl-alpha-D-glucosamine 1-phosphate + UTP + H(+) = UDP-N-acetyl-alpha-D-glucosamine + diphosphate</text>
        <dbReference type="Rhea" id="RHEA:13509"/>
        <dbReference type="ChEBI" id="CHEBI:15378"/>
        <dbReference type="ChEBI" id="CHEBI:33019"/>
        <dbReference type="ChEBI" id="CHEBI:46398"/>
        <dbReference type="ChEBI" id="CHEBI:57705"/>
        <dbReference type="ChEBI" id="CHEBI:57776"/>
        <dbReference type="EC" id="2.7.7.23"/>
    </reaction>
</comment>
<dbReference type="InterPro" id="IPR018357">
    <property type="entry name" value="Hexapep_transf_CS"/>
</dbReference>
<feature type="binding site" evidence="18">
    <location>
        <begin position="109"/>
        <end position="111"/>
    </location>
    <ligand>
        <name>UDP-N-acetyl-alpha-D-glucosamine</name>
        <dbReference type="ChEBI" id="CHEBI:57705"/>
    </ligand>
</feature>
<feature type="binding site" evidence="18">
    <location>
        <position position="385"/>
    </location>
    <ligand>
        <name>UDP-N-acetyl-alpha-D-glucosamine</name>
        <dbReference type="ChEBI" id="CHEBI:57705"/>
    </ligand>
</feature>
<keyword evidence="11 18" id="KW-0573">Peptidoglycan synthesis</keyword>
<feature type="binding site" evidence="18">
    <location>
        <position position="148"/>
    </location>
    <ligand>
        <name>UDP-N-acetyl-alpha-D-glucosamine</name>
        <dbReference type="ChEBI" id="CHEBI:57705"/>
    </ligand>
</feature>
<dbReference type="GO" id="GO:0006048">
    <property type="term" value="P:UDP-N-acetylglucosamine biosynthetic process"/>
    <property type="evidence" value="ECO:0007669"/>
    <property type="project" value="InterPro"/>
</dbReference>
<feature type="binding site" evidence="18">
    <location>
        <position position="178"/>
    </location>
    <ligand>
        <name>UDP-N-acetyl-alpha-D-glucosamine</name>
        <dbReference type="ChEBI" id="CHEBI:57705"/>
    </ligand>
</feature>
<comment type="similarity">
    <text evidence="2 18">In the C-terminal section; belongs to the transferase hexapeptide repeat family.</text>
</comment>
<dbReference type="Gene3D" id="3.90.550.10">
    <property type="entry name" value="Spore Coat Polysaccharide Biosynthesis Protein SpsA, Chain A"/>
    <property type="match status" value="1"/>
</dbReference>
<dbReference type="PROSITE" id="PS00101">
    <property type="entry name" value="HEXAPEP_TRANSFERASES"/>
    <property type="match status" value="1"/>
</dbReference>
<comment type="similarity">
    <text evidence="3 18">In the N-terminal section; belongs to the N-acetylglucosamine-1-phosphate uridyltransferase family.</text>
</comment>
<name>A0AAU8DNN3_9ACTN</name>
<feature type="binding site" evidence="18">
    <location>
        <position position="431"/>
    </location>
    <ligand>
        <name>acetyl-CoA</name>
        <dbReference type="ChEBI" id="CHEBI:57288"/>
    </ligand>
</feature>
<feature type="binding site" evidence="18">
    <location>
        <position position="80"/>
    </location>
    <ligand>
        <name>UDP-N-acetyl-alpha-D-glucosamine</name>
        <dbReference type="ChEBI" id="CHEBI:57705"/>
    </ligand>
</feature>
<feature type="region of interest" description="Disordered" evidence="19">
    <location>
        <begin position="468"/>
        <end position="497"/>
    </location>
</feature>
<dbReference type="EC" id="2.3.1.157" evidence="18"/>
<evidence type="ECO:0000256" key="1">
    <source>
        <dbReference type="ARBA" id="ARBA00004496"/>
    </source>
</evidence>
<dbReference type="GO" id="GO:0071555">
    <property type="term" value="P:cell wall organization"/>
    <property type="evidence" value="ECO:0007669"/>
    <property type="project" value="UniProtKB-KW"/>
</dbReference>
<dbReference type="PANTHER" id="PTHR43584:SF3">
    <property type="entry name" value="BIFUNCTIONAL PROTEIN GLMU"/>
    <property type="match status" value="1"/>
</dbReference>
<comment type="subunit">
    <text evidence="18">Homotrimer.</text>
</comment>
<evidence type="ECO:0000256" key="17">
    <source>
        <dbReference type="ARBA" id="ARBA00049628"/>
    </source>
</evidence>
<feature type="binding site" evidence="18">
    <location>
        <position position="388"/>
    </location>
    <ligand>
        <name>acetyl-CoA</name>
        <dbReference type="ChEBI" id="CHEBI:57288"/>
    </ligand>
</feature>
<feature type="binding site" evidence="18">
    <location>
        <position position="236"/>
    </location>
    <ligand>
        <name>UDP-N-acetyl-alpha-D-glucosamine</name>
        <dbReference type="ChEBI" id="CHEBI:57705"/>
    </ligand>
</feature>
<dbReference type="InterPro" id="IPR001451">
    <property type="entry name" value="Hexapep"/>
</dbReference>
<feature type="binding site" evidence="18">
    <location>
        <position position="111"/>
    </location>
    <ligand>
        <name>Mg(2+)</name>
        <dbReference type="ChEBI" id="CHEBI:18420"/>
    </ligand>
</feature>
<comment type="catalytic activity">
    <reaction evidence="15 18">
        <text>alpha-D-glucosamine 1-phosphate + acetyl-CoA = N-acetyl-alpha-D-glucosamine 1-phosphate + CoA + H(+)</text>
        <dbReference type="Rhea" id="RHEA:13725"/>
        <dbReference type="ChEBI" id="CHEBI:15378"/>
        <dbReference type="ChEBI" id="CHEBI:57287"/>
        <dbReference type="ChEBI" id="CHEBI:57288"/>
        <dbReference type="ChEBI" id="CHEBI:57776"/>
        <dbReference type="ChEBI" id="CHEBI:58516"/>
        <dbReference type="EC" id="2.3.1.157"/>
    </reaction>
</comment>
<dbReference type="RefSeq" id="WP_353648558.1">
    <property type="nucleotide sequence ID" value="NZ_CP159218.1"/>
</dbReference>
<comment type="subcellular location">
    <subcellularLocation>
        <location evidence="1 18">Cytoplasm</location>
    </subcellularLocation>
</comment>
<evidence type="ECO:0000256" key="10">
    <source>
        <dbReference type="ARBA" id="ARBA00022960"/>
    </source>
</evidence>
<evidence type="ECO:0000256" key="15">
    <source>
        <dbReference type="ARBA" id="ARBA00048247"/>
    </source>
</evidence>
<feature type="binding site" evidence="18">
    <location>
        <position position="359"/>
    </location>
    <ligand>
        <name>UDP-N-acetyl-alpha-D-glucosamine</name>
        <dbReference type="ChEBI" id="CHEBI:57705"/>
    </ligand>
</feature>
<comment type="function">
    <text evidence="17 18">Catalyzes the last two sequential reactions in the de novo biosynthetic pathway for UDP-N-acetylglucosamine (UDP-GlcNAc). The C-terminal domain catalyzes the transfer of acetyl group from acetyl coenzyme A to glucosamine-1-phosphate (GlcN-1-P) to produce N-acetylglucosamine-1-phosphate (GlcNAc-1-P), which is converted into UDP-GlcNAc by the transfer of uridine 5-monophosphate (from uridine 5-triphosphate), a reaction catalyzed by the N-terminal domain.</text>
</comment>
<dbReference type="GO" id="GO:0019134">
    <property type="term" value="F:glucosamine-1-phosphate N-acetyltransferase activity"/>
    <property type="evidence" value="ECO:0007669"/>
    <property type="project" value="UniProtKB-UniRule"/>
</dbReference>
<keyword evidence="12 18" id="KW-0511">Multifunctional enzyme</keyword>
<dbReference type="GO" id="GO:0016020">
    <property type="term" value="C:membrane"/>
    <property type="evidence" value="ECO:0007669"/>
    <property type="project" value="GOC"/>
</dbReference>
<dbReference type="SUPFAM" id="SSF51161">
    <property type="entry name" value="Trimeric LpxA-like enzymes"/>
    <property type="match status" value="1"/>
</dbReference>
<dbReference type="InterPro" id="IPR005882">
    <property type="entry name" value="Bifunctional_GlmU"/>
</dbReference>
<dbReference type="HAMAP" id="MF_01631">
    <property type="entry name" value="GlmU"/>
    <property type="match status" value="1"/>
</dbReference>
<dbReference type="GO" id="GO:0009252">
    <property type="term" value="P:peptidoglycan biosynthetic process"/>
    <property type="evidence" value="ECO:0007669"/>
    <property type="project" value="UniProtKB-UniRule"/>
</dbReference>
<dbReference type="Pfam" id="PF12804">
    <property type="entry name" value="NTP_transf_3"/>
    <property type="match status" value="1"/>
</dbReference>
<dbReference type="GO" id="GO:0003977">
    <property type="term" value="F:UDP-N-acetylglucosamine diphosphorylase activity"/>
    <property type="evidence" value="ECO:0007669"/>
    <property type="project" value="UniProtKB-UniRule"/>
</dbReference>
<sequence>MPQPDVTVIVLAAGAGTRMRSATPKVMHPLAGRPLVWHALAAAAGIAPTHLVAVLGHGRDQVTEFLAGADDLPAVITTVQEQQLGTGHAAACGLRALPTAPEGIVLVTYGDVPLLRTETLQLLVDGHRSSGNAVTVLTAHVTDPTGYGRIIRDADGTVTSIVEHRDADDRQREITEINSGIYVFDAAVLTEALPRVGTSNSQGEQYLTDVVSLASGDGHRVGAQLADDAVETEGVNDRTQLAALARVLNDRIVRRHQLAGVTILDPISTWIDADITIGADSVLEPGVQLKAGTSIGQDCRIGPDSTLNGCTLGDDVTITRSHCIDARIGDGADVGPFAYLRPQTVLHHGAHVGAHVEIKKSTIGPGAKVPHLTYLGDAEVGAGSNIGAGVITANYDGVHKFPTVIGEHVFVGTNSTLVAPVTLADGSYVAAGSTVTQDVAAGDLAVARGRQHDSRGWVLRRRADSRYADAARRAGAGNGAQQPAGQPDGADDKDSPA</sequence>
<evidence type="ECO:0000256" key="7">
    <source>
        <dbReference type="ARBA" id="ARBA00022723"/>
    </source>
</evidence>
<dbReference type="InterPro" id="IPR029044">
    <property type="entry name" value="Nucleotide-diphossugar_trans"/>
</dbReference>
<feature type="active site" description="Proton acceptor" evidence="18">
    <location>
        <position position="371"/>
    </location>
</feature>
<evidence type="ECO:0000259" key="20">
    <source>
        <dbReference type="Pfam" id="PF12804"/>
    </source>
</evidence>
<gene>
    <name evidence="18 21" type="primary">glmU</name>
    <name evidence="21" type="ORF">ABLG96_17250</name>
</gene>
<feature type="region of interest" description="N-acetyltransferase" evidence="18">
    <location>
        <begin position="260"/>
        <end position="497"/>
    </location>
</feature>
<feature type="binding site" evidence="18">
    <location>
        <begin position="85"/>
        <end position="86"/>
    </location>
    <ligand>
        <name>UDP-N-acetyl-alpha-D-glucosamine</name>
        <dbReference type="ChEBI" id="CHEBI:57705"/>
    </ligand>
</feature>
<dbReference type="NCBIfam" id="NF010932">
    <property type="entry name" value="PRK14352.1"/>
    <property type="match status" value="1"/>
</dbReference>
<feature type="region of interest" description="Pyrophosphorylase" evidence="18">
    <location>
        <begin position="1"/>
        <end position="238"/>
    </location>
</feature>
<protein>
    <recommendedName>
        <fullName evidence="18">Bifunctional protein GlmU</fullName>
    </recommendedName>
    <domain>
        <recommendedName>
            <fullName evidence="18">UDP-N-acetylglucosamine pyrophosphorylase</fullName>
            <ecNumber evidence="18">2.7.7.23</ecNumber>
        </recommendedName>
        <alternativeName>
            <fullName evidence="18">N-acetylglucosamine-1-phosphate uridyltransferase</fullName>
        </alternativeName>
    </domain>
    <domain>
        <recommendedName>
            <fullName evidence="18">Glucosamine-1-phosphate N-acetyltransferase</fullName>
            <ecNumber evidence="18">2.3.1.157</ecNumber>
        </recommendedName>
    </domain>
</protein>
<dbReference type="GO" id="GO:0000287">
    <property type="term" value="F:magnesium ion binding"/>
    <property type="evidence" value="ECO:0007669"/>
    <property type="project" value="UniProtKB-UniRule"/>
</dbReference>
<dbReference type="Gene3D" id="2.160.10.10">
    <property type="entry name" value="Hexapeptide repeat proteins"/>
    <property type="match status" value="1"/>
</dbReference>
<comment type="cofactor">
    <cofactor evidence="18">
        <name>Mg(2+)</name>
        <dbReference type="ChEBI" id="CHEBI:18420"/>
    </cofactor>
    <text evidence="18">Binds 1 Mg(2+) ion per subunit.</text>
</comment>
<proteinExistence type="inferred from homology"/>
<keyword evidence="5 18" id="KW-0808">Transferase</keyword>
<keyword evidence="14 18" id="KW-0961">Cell wall biogenesis/degradation</keyword>
<comment type="pathway">
    <text evidence="18">Bacterial outer membrane biogenesis; LPS lipid A biosynthesis.</text>
</comment>
<evidence type="ECO:0000256" key="8">
    <source>
        <dbReference type="ARBA" id="ARBA00022737"/>
    </source>
</evidence>
<dbReference type="InterPro" id="IPR050065">
    <property type="entry name" value="GlmU-like"/>
</dbReference>
<feature type="binding site" evidence="18">
    <location>
        <begin position="11"/>
        <end position="14"/>
    </location>
    <ligand>
        <name>UDP-N-acetyl-alpha-D-glucosamine</name>
        <dbReference type="ChEBI" id="CHEBI:57705"/>
    </ligand>
</feature>
<comment type="caution">
    <text evidence="18">Lacks conserved residue(s) required for the propagation of feature annotation.</text>
</comment>
<feature type="binding site" evidence="18">
    <location>
        <position position="236"/>
    </location>
    <ligand>
        <name>Mg(2+)</name>
        <dbReference type="ChEBI" id="CHEBI:18420"/>
    </ligand>
</feature>
<dbReference type="EC" id="2.7.7.23" evidence="18"/>
<feature type="compositionally biased region" description="Low complexity" evidence="19">
    <location>
        <begin position="473"/>
        <end position="488"/>
    </location>
</feature>
<evidence type="ECO:0000256" key="19">
    <source>
        <dbReference type="SAM" id="MobiDB-lite"/>
    </source>
</evidence>
<dbReference type="PANTHER" id="PTHR43584">
    <property type="entry name" value="NUCLEOTIDYL TRANSFERASE"/>
    <property type="match status" value="1"/>
</dbReference>
<evidence type="ECO:0000256" key="12">
    <source>
        <dbReference type="ARBA" id="ARBA00023268"/>
    </source>
</evidence>
<dbReference type="CDD" id="cd03353">
    <property type="entry name" value="LbH_GlmU_C"/>
    <property type="match status" value="1"/>
</dbReference>